<feature type="domain" description="IclR-ED" evidence="8">
    <location>
        <begin position="77"/>
        <end position="260"/>
    </location>
</feature>
<dbReference type="GO" id="GO:0003677">
    <property type="term" value="F:DNA binding"/>
    <property type="evidence" value="ECO:0007669"/>
    <property type="project" value="UniProtKB-KW"/>
</dbReference>
<dbReference type="EMBL" id="PVNG01000009">
    <property type="protein sequence ID" value="PRX64076.1"/>
    <property type="molecule type" value="Genomic_DNA"/>
</dbReference>
<keyword evidence="10" id="KW-1185">Reference proteome</keyword>
<evidence type="ECO:0000259" key="8">
    <source>
        <dbReference type="PROSITE" id="PS51078"/>
    </source>
</evidence>
<dbReference type="PROSITE" id="PS51078">
    <property type="entry name" value="ICLR_ED"/>
    <property type="match status" value="1"/>
</dbReference>
<dbReference type="AlphaFoldDB" id="A0A2T0MXZ9"/>
<dbReference type="InterPro" id="IPR029016">
    <property type="entry name" value="GAF-like_dom_sf"/>
</dbReference>
<organism evidence="9 10">
    <name type="scientific">Nonomuraea fuscirosea</name>
    <dbReference type="NCBI Taxonomy" id="1291556"/>
    <lineage>
        <taxon>Bacteria</taxon>
        <taxon>Bacillati</taxon>
        <taxon>Actinomycetota</taxon>
        <taxon>Actinomycetes</taxon>
        <taxon>Streptosporangiales</taxon>
        <taxon>Streptosporangiaceae</taxon>
        <taxon>Nonomuraea</taxon>
    </lineage>
</organism>
<dbReference type="InterPro" id="IPR036388">
    <property type="entry name" value="WH-like_DNA-bd_sf"/>
</dbReference>
<reference evidence="9 10" key="1">
    <citation type="submission" date="2018-03" db="EMBL/GenBank/DDBJ databases">
        <title>Genomic Encyclopedia of Type Strains, Phase III (KMG-III): the genomes of soil and plant-associated and newly described type strains.</title>
        <authorList>
            <person name="Whitman W."/>
        </authorList>
    </citation>
    <scope>NUCLEOTIDE SEQUENCE [LARGE SCALE GENOMIC DNA]</scope>
    <source>
        <strain evidence="9 10">CGMCC 4.7104</strain>
    </source>
</reference>
<evidence type="ECO:0000256" key="1">
    <source>
        <dbReference type="ARBA" id="ARBA00022798"/>
    </source>
</evidence>
<keyword evidence="3" id="KW-0238">DNA-binding</keyword>
<dbReference type="PANTHER" id="PTHR30136">
    <property type="entry name" value="HELIX-TURN-HELIX TRANSCRIPTIONAL REGULATOR, ICLR FAMILY"/>
    <property type="match status" value="1"/>
</dbReference>
<comment type="caution">
    <text evidence="9">The sequence shown here is derived from an EMBL/GenBank/DDBJ whole genome shotgun (WGS) entry which is preliminary data.</text>
</comment>
<dbReference type="RefSeq" id="WP_219911926.1">
    <property type="nucleotide sequence ID" value="NZ_PVNG01000009.1"/>
</dbReference>
<name>A0A2T0MXZ9_9ACTN</name>
<dbReference type="InterPro" id="IPR036390">
    <property type="entry name" value="WH_DNA-bd_sf"/>
</dbReference>
<dbReference type="Pfam" id="PF09339">
    <property type="entry name" value="HTH_IclR"/>
    <property type="match status" value="1"/>
</dbReference>
<accession>A0A2T0MXZ9</accession>
<comment type="function">
    <text evidence="5">May be an activator protein for the gylABX operon.</text>
</comment>
<dbReference type="Gene3D" id="1.10.10.10">
    <property type="entry name" value="Winged helix-like DNA-binding domain superfamily/Winged helix DNA-binding domain"/>
    <property type="match status" value="1"/>
</dbReference>
<sequence length="283" mass="30331">MNTDPPERNSESIQSIERAAAILEAVAAGDGHGRRLIDIAADTGLRKATAHRILGTLAQVGLVEQDERTSRFSLGLRLFSLGMAAANRYGLADLASECMLRLAERTHDTVYLTIRSGYEAVCVDRVTGGFPIKTLSLNVGDRRPLGVGAGNLAMLAGLPDDEIRTIVAANAPQYPHFGKLDSATIMAVVEESRELGYAFNDRLILAGMRAVGVPVLGHDGRPVAALSVAAITERMSPARRADIVAWLAEEAKALNERLREAIGKVTESRVRRLAGDQPASTVR</sequence>
<proteinExistence type="predicted"/>
<evidence type="ECO:0000313" key="10">
    <source>
        <dbReference type="Proteomes" id="UP000238312"/>
    </source>
</evidence>
<dbReference type="PROSITE" id="PS51077">
    <property type="entry name" value="HTH_ICLR"/>
    <property type="match status" value="1"/>
</dbReference>
<gene>
    <name evidence="9" type="ORF">B0I32_1094</name>
</gene>
<keyword evidence="4" id="KW-0804">Transcription</keyword>
<evidence type="ECO:0000256" key="6">
    <source>
        <dbReference type="ARBA" id="ARBA00070406"/>
    </source>
</evidence>
<dbReference type="Pfam" id="PF01614">
    <property type="entry name" value="IclR_C"/>
    <property type="match status" value="1"/>
</dbReference>
<dbReference type="PANTHER" id="PTHR30136:SF39">
    <property type="entry name" value="TRANSCRIPTIONAL REGULATORY PROTEIN"/>
    <property type="match status" value="1"/>
</dbReference>
<dbReference type="GO" id="GO:0006071">
    <property type="term" value="P:glycerol metabolic process"/>
    <property type="evidence" value="ECO:0007669"/>
    <property type="project" value="UniProtKB-KW"/>
</dbReference>
<dbReference type="InterPro" id="IPR050707">
    <property type="entry name" value="HTH_MetabolicPath_Reg"/>
</dbReference>
<dbReference type="SUPFAM" id="SSF55781">
    <property type="entry name" value="GAF domain-like"/>
    <property type="match status" value="1"/>
</dbReference>
<protein>
    <recommendedName>
        <fullName evidence="6">Glycerol operon regulatory protein</fullName>
    </recommendedName>
</protein>
<evidence type="ECO:0000256" key="3">
    <source>
        <dbReference type="ARBA" id="ARBA00023125"/>
    </source>
</evidence>
<evidence type="ECO:0000313" key="9">
    <source>
        <dbReference type="EMBL" id="PRX64076.1"/>
    </source>
</evidence>
<dbReference type="Gene3D" id="3.30.450.40">
    <property type="match status" value="1"/>
</dbReference>
<keyword evidence="1" id="KW-0319">Glycerol metabolism</keyword>
<dbReference type="InterPro" id="IPR014757">
    <property type="entry name" value="Tscrpt_reg_IclR_C"/>
</dbReference>
<dbReference type="FunFam" id="1.10.10.10:FF:000056">
    <property type="entry name" value="IclR family transcriptional regulator"/>
    <property type="match status" value="1"/>
</dbReference>
<dbReference type="SUPFAM" id="SSF46785">
    <property type="entry name" value="Winged helix' DNA-binding domain"/>
    <property type="match status" value="1"/>
</dbReference>
<dbReference type="InterPro" id="IPR005471">
    <property type="entry name" value="Tscrpt_reg_IclR_N"/>
</dbReference>
<feature type="domain" description="HTH iclR-type" evidence="7">
    <location>
        <begin position="13"/>
        <end position="76"/>
    </location>
</feature>
<dbReference type="GO" id="GO:0045892">
    <property type="term" value="P:negative regulation of DNA-templated transcription"/>
    <property type="evidence" value="ECO:0007669"/>
    <property type="project" value="TreeGrafter"/>
</dbReference>
<keyword evidence="2" id="KW-0805">Transcription regulation</keyword>
<dbReference type="GO" id="GO:0003700">
    <property type="term" value="F:DNA-binding transcription factor activity"/>
    <property type="evidence" value="ECO:0007669"/>
    <property type="project" value="TreeGrafter"/>
</dbReference>
<evidence type="ECO:0000256" key="4">
    <source>
        <dbReference type="ARBA" id="ARBA00023163"/>
    </source>
</evidence>
<evidence type="ECO:0000256" key="2">
    <source>
        <dbReference type="ARBA" id="ARBA00023015"/>
    </source>
</evidence>
<evidence type="ECO:0000256" key="5">
    <source>
        <dbReference type="ARBA" id="ARBA00058938"/>
    </source>
</evidence>
<dbReference type="SMART" id="SM00346">
    <property type="entry name" value="HTH_ICLR"/>
    <property type="match status" value="1"/>
</dbReference>
<evidence type="ECO:0000259" key="7">
    <source>
        <dbReference type="PROSITE" id="PS51077"/>
    </source>
</evidence>
<dbReference type="Proteomes" id="UP000238312">
    <property type="component" value="Unassembled WGS sequence"/>
</dbReference>